<feature type="domain" description="Major facilitator superfamily (MFS) profile" evidence="8">
    <location>
        <begin position="210"/>
        <end position="418"/>
    </location>
</feature>
<feature type="transmembrane region" description="Helical" evidence="7">
    <location>
        <begin position="9"/>
        <end position="31"/>
    </location>
</feature>
<feature type="transmembrane region" description="Helical" evidence="7">
    <location>
        <begin position="349"/>
        <end position="370"/>
    </location>
</feature>
<evidence type="ECO:0000256" key="1">
    <source>
        <dbReference type="ARBA" id="ARBA00004651"/>
    </source>
</evidence>
<dbReference type="SUPFAM" id="SSF103473">
    <property type="entry name" value="MFS general substrate transporter"/>
    <property type="match status" value="1"/>
</dbReference>
<evidence type="ECO:0000256" key="4">
    <source>
        <dbReference type="ARBA" id="ARBA00022692"/>
    </source>
</evidence>
<feature type="transmembrane region" description="Helical" evidence="7">
    <location>
        <begin position="213"/>
        <end position="236"/>
    </location>
</feature>
<evidence type="ECO:0000256" key="7">
    <source>
        <dbReference type="SAM" id="Phobius"/>
    </source>
</evidence>
<dbReference type="GO" id="GO:0015213">
    <property type="term" value="F:uridine transmembrane transporter activity"/>
    <property type="evidence" value="ECO:0007669"/>
    <property type="project" value="TreeGrafter"/>
</dbReference>
<evidence type="ECO:0000256" key="3">
    <source>
        <dbReference type="ARBA" id="ARBA00022475"/>
    </source>
</evidence>
<sequence>MNTKLQLKVILFLQFFIWGSWLITLGSYMMIKLKFTGIEVGAVYSTMGIASVFMPSLLGIVADRWIPANRLYVLCHLIGAVTLFIAASITSPFLMVLVMLIHCLAFMPTIAISNSISYSCLESQGLDVIEQFPAIRIFGTIGFIVAMWLVSFMQLELSNLQLYIAAGSSVLLSLYSLTLPLIEVTKNDGKEKSIISALGLDAFVLLKQPKMAIFFLFAVLLGGILQITNTFGNPFLHDFDKVPEYADSLVVKFPSVLLSISQISEVVFILFVPFFMKKLGIKYVMLISMLAWVARFGLFAYGDPSPFGFVLLLLSMIVYGCAFDFYNISGSMYVEKTVSPNIRNSAQGLFMTMTNGIGAYLGSMISGIVVDKFTSNTGVIDWHNVWLVFACYSLVLAVIFVLIFQNDTTEQKNAIASN</sequence>
<dbReference type="GO" id="GO:0015212">
    <property type="term" value="F:cytidine transmembrane transporter activity"/>
    <property type="evidence" value="ECO:0007669"/>
    <property type="project" value="TreeGrafter"/>
</dbReference>
<evidence type="ECO:0000256" key="2">
    <source>
        <dbReference type="ARBA" id="ARBA00022448"/>
    </source>
</evidence>
<dbReference type="NCBIfam" id="TIGR00889">
    <property type="entry name" value="2A0110"/>
    <property type="match status" value="1"/>
</dbReference>
<keyword evidence="6 7" id="KW-0472">Membrane</keyword>
<dbReference type="EMBL" id="QGLP01000005">
    <property type="protein sequence ID" value="PXZ04567.1"/>
    <property type="molecule type" value="Genomic_DNA"/>
</dbReference>
<feature type="transmembrane region" description="Helical" evidence="7">
    <location>
        <begin position="283"/>
        <end position="301"/>
    </location>
</feature>
<dbReference type="FunFam" id="1.20.1250.20:FF:000012">
    <property type="entry name" value="Nucleoside permease NupG"/>
    <property type="match status" value="1"/>
</dbReference>
<evidence type="ECO:0000313" key="9">
    <source>
        <dbReference type="EMBL" id="PXZ04567.1"/>
    </source>
</evidence>
<dbReference type="CDD" id="cd06177">
    <property type="entry name" value="MFS_NHS"/>
    <property type="match status" value="1"/>
</dbReference>
<keyword evidence="2" id="KW-0813">Transport</keyword>
<dbReference type="RefSeq" id="WP_110423854.1">
    <property type="nucleotide sequence ID" value="NZ_QGLP01000005.1"/>
</dbReference>
<dbReference type="PANTHER" id="PTHR23522:SF4">
    <property type="entry name" value="NUCLEOSIDE PERMEASE NUPG-RELATED"/>
    <property type="match status" value="1"/>
</dbReference>
<keyword evidence="5 7" id="KW-1133">Transmembrane helix</keyword>
<comment type="caution">
    <text evidence="9">The sequence shown here is derived from an EMBL/GenBank/DDBJ whole genome shotgun (WGS) entry which is preliminary data.</text>
</comment>
<protein>
    <submittedName>
        <fullName evidence="9">MFS transporter</fullName>
    </submittedName>
</protein>
<feature type="transmembrane region" description="Helical" evidence="7">
    <location>
        <begin position="256"/>
        <end position="276"/>
    </location>
</feature>
<evidence type="ECO:0000259" key="8">
    <source>
        <dbReference type="PROSITE" id="PS50850"/>
    </source>
</evidence>
<gene>
    <name evidence="9" type="ORF">DKK79_09465</name>
</gene>
<keyword evidence="3" id="KW-1003">Cell membrane</keyword>
<name>A0A2V4E858_9GAMM</name>
<comment type="subcellular location">
    <subcellularLocation>
        <location evidence="1">Cell membrane</location>
        <topology evidence="1">Multi-pass membrane protein</topology>
    </subcellularLocation>
</comment>
<dbReference type="Pfam" id="PF03825">
    <property type="entry name" value="Nuc_H_symport"/>
    <property type="match status" value="1"/>
</dbReference>
<evidence type="ECO:0000256" key="5">
    <source>
        <dbReference type="ARBA" id="ARBA00022989"/>
    </source>
</evidence>
<dbReference type="PANTHER" id="PTHR23522">
    <property type="entry name" value="BLL5896 PROTEIN"/>
    <property type="match status" value="1"/>
</dbReference>
<dbReference type="InterPro" id="IPR036259">
    <property type="entry name" value="MFS_trans_sf"/>
</dbReference>
<feature type="transmembrane region" description="Helical" evidence="7">
    <location>
        <begin position="382"/>
        <end position="404"/>
    </location>
</feature>
<feature type="transmembrane region" description="Helical" evidence="7">
    <location>
        <begin position="43"/>
        <end position="62"/>
    </location>
</feature>
<dbReference type="InterPro" id="IPR004740">
    <property type="entry name" value="Nuc_H_symport"/>
</dbReference>
<evidence type="ECO:0000256" key="6">
    <source>
        <dbReference type="ARBA" id="ARBA00023136"/>
    </source>
</evidence>
<keyword evidence="4 7" id="KW-0812">Transmembrane</keyword>
<feature type="transmembrane region" description="Helical" evidence="7">
    <location>
        <begin position="134"/>
        <end position="154"/>
    </location>
</feature>
<dbReference type="InterPro" id="IPR020846">
    <property type="entry name" value="MFS_dom"/>
</dbReference>
<dbReference type="GO" id="GO:0005886">
    <property type="term" value="C:plasma membrane"/>
    <property type="evidence" value="ECO:0007669"/>
    <property type="project" value="UniProtKB-SubCell"/>
</dbReference>
<proteinExistence type="predicted"/>
<evidence type="ECO:0000313" key="10">
    <source>
        <dbReference type="Proteomes" id="UP000247483"/>
    </source>
</evidence>
<feature type="transmembrane region" description="Helical" evidence="7">
    <location>
        <begin position="69"/>
        <end position="87"/>
    </location>
</feature>
<dbReference type="PROSITE" id="PS50850">
    <property type="entry name" value="MFS"/>
    <property type="match status" value="1"/>
</dbReference>
<reference evidence="9 10" key="1">
    <citation type="submission" date="2018-05" db="EMBL/GenBank/DDBJ databases">
        <title>Reference genomes for bee gut microbiota database.</title>
        <authorList>
            <person name="Ellegaard K.M."/>
        </authorList>
    </citation>
    <scope>NUCLEOTIDE SEQUENCE [LARGE SCALE GENOMIC DNA]</scope>
    <source>
        <strain evidence="9 10">ESL0177</strain>
    </source>
</reference>
<dbReference type="AlphaFoldDB" id="A0A2V4E858"/>
<feature type="transmembrane region" description="Helical" evidence="7">
    <location>
        <begin position="160"/>
        <end position="182"/>
    </location>
</feature>
<dbReference type="Gene3D" id="1.20.1250.20">
    <property type="entry name" value="MFS general substrate transporter like domains"/>
    <property type="match status" value="2"/>
</dbReference>
<organism evidence="9 10">
    <name type="scientific">Gilliamella apicola</name>
    <dbReference type="NCBI Taxonomy" id="1196095"/>
    <lineage>
        <taxon>Bacteria</taxon>
        <taxon>Pseudomonadati</taxon>
        <taxon>Pseudomonadota</taxon>
        <taxon>Gammaproteobacteria</taxon>
        <taxon>Orbales</taxon>
        <taxon>Orbaceae</taxon>
        <taxon>Gilliamella</taxon>
    </lineage>
</organism>
<feature type="transmembrane region" description="Helical" evidence="7">
    <location>
        <begin position="93"/>
        <end position="113"/>
    </location>
</feature>
<feature type="transmembrane region" description="Helical" evidence="7">
    <location>
        <begin position="307"/>
        <end position="328"/>
    </location>
</feature>
<accession>A0A2V4E858</accession>
<dbReference type="Proteomes" id="UP000247483">
    <property type="component" value="Unassembled WGS sequence"/>
</dbReference>